<dbReference type="Pfam" id="PF13692">
    <property type="entry name" value="Glyco_trans_1_4"/>
    <property type="match status" value="1"/>
</dbReference>
<organism evidence="1 2">
    <name type="scientific">Olivibacter domesticus</name>
    <name type="common">Pseudosphingobacterium domesticum</name>
    <dbReference type="NCBI Taxonomy" id="407022"/>
    <lineage>
        <taxon>Bacteria</taxon>
        <taxon>Pseudomonadati</taxon>
        <taxon>Bacteroidota</taxon>
        <taxon>Sphingobacteriia</taxon>
        <taxon>Sphingobacteriales</taxon>
        <taxon>Sphingobacteriaceae</taxon>
        <taxon>Olivibacter</taxon>
    </lineage>
</organism>
<keyword evidence="2" id="KW-1185">Reference proteome</keyword>
<keyword evidence="1" id="KW-0808">Transferase</keyword>
<evidence type="ECO:0000313" key="2">
    <source>
        <dbReference type="Proteomes" id="UP000199421"/>
    </source>
</evidence>
<sequence length="327" mass="36802">MKIVLVGNVCIPALKYGAIERIICWLGKELSKMGHEVTYLVSEGSYGHYGKIIVRDEKRTLESQIPVDADVVHFHYPINNYTDKPHIVTIHGNSSSSRPFSINSVFVSNDHATRYGATAYVYNGIDAEEYGKPNFSYKRSYFHFLGKAAWRTKNVRGAIDVAVAAKETLFVLGGTRLNIKMGFRFTFNPNVKFRGMVGGEEKNNLIARSKGMIFPVRWHEPFGIAMMESLYLGCPIFGTPYGALPELIVPEVGHLSSSCSALADAVREVETFNRKSCYEYVCDNFLSKKMALDYLEKYKQVIEGQALNKAIPVLQEINTPKFLPWTN</sequence>
<dbReference type="RefSeq" id="WP_093331852.1">
    <property type="nucleotide sequence ID" value="NZ_FOAF01000013.1"/>
</dbReference>
<dbReference type="STRING" id="407022.SAMN05661044_05211"/>
<reference evidence="2" key="1">
    <citation type="submission" date="2016-10" db="EMBL/GenBank/DDBJ databases">
        <authorList>
            <person name="Varghese N."/>
            <person name="Submissions S."/>
        </authorList>
    </citation>
    <scope>NUCLEOTIDE SEQUENCE [LARGE SCALE GENOMIC DNA]</scope>
    <source>
        <strain evidence="2">DSM 18733</strain>
    </source>
</reference>
<dbReference type="GO" id="GO:0016740">
    <property type="term" value="F:transferase activity"/>
    <property type="evidence" value="ECO:0007669"/>
    <property type="project" value="UniProtKB-KW"/>
</dbReference>
<protein>
    <submittedName>
        <fullName evidence="1">Glycosyltransferase involved in cell wall bisynthesis</fullName>
    </submittedName>
</protein>
<evidence type="ECO:0000313" key="1">
    <source>
        <dbReference type="EMBL" id="SEM44885.1"/>
    </source>
</evidence>
<accession>A0A1H7YG04</accession>
<name>A0A1H7YG04_OLID1</name>
<dbReference type="SUPFAM" id="SSF53756">
    <property type="entry name" value="UDP-Glycosyltransferase/glycogen phosphorylase"/>
    <property type="match status" value="1"/>
</dbReference>
<dbReference type="OrthoDB" id="9801573at2"/>
<dbReference type="EMBL" id="FOAF01000013">
    <property type="protein sequence ID" value="SEM44885.1"/>
    <property type="molecule type" value="Genomic_DNA"/>
</dbReference>
<dbReference type="Gene3D" id="3.40.50.2000">
    <property type="entry name" value="Glycogen Phosphorylase B"/>
    <property type="match status" value="2"/>
</dbReference>
<dbReference type="PANTHER" id="PTHR12526:SF595">
    <property type="entry name" value="BLL5217 PROTEIN"/>
    <property type="match status" value="1"/>
</dbReference>
<dbReference type="Proteomes" id="UP000199421">
    <property type="component" value="Unassembled WGS sequence"/>
</dbReference>
<gene>
    <name evidence="1" type="ORF">SAMN05661044_05211</name>
</gene>
<dbReference type="PANTHER" id="PTHR12526">
    <property type="entry name" value="GLYCOSYLTRANSFERASE"/>
    <property type="match status" value="1"/>
</dbReference>
<dbReference type="AlphaFoldDB" id="A0A1H7YG04"/>
<proteinExistence type="predicted"/>